<dbReference type="Proteomes" id="UP000054549">
    <property type="component" value="Unassembled WGS sequence"/>
</dbReference>
<feature type="compositionally biased region" description="Acidic residues" evidence="1">
    <location>
        <begin position="51"/>
        <end position="62"/>
    </location>
</feature>
<reference evidence="2 3" key="1">
    <citation type="submission" date="2014-04" db="EMBL/GenBank/DDBJ databases">
        <title>Evolutionary Origins and Diversification of the Mycorrhizal Mutualists.</title>
        <authorList>
            <consortium name="DOE Joint Genome Institute"/>
            <consortium name="Mycorrhizal Genomics Consortium"/>
            <person name="Kohler A."/>
            <person name="Kuo A."/>
            <person name="Nagy L.G."/>
            <person name="Floudas D."/>
            <person name="Copeland A."/>
            <person name="Barry K.W."/>
            <person name="Cichocki N."/>
            <person name="Veneault-Fourrey C."/>
            <person name="LaButti K."/>
            <person name="Lindquist E.A."/>
            <person name="Lipzen A."/>
            <person name="Lundell T."/>
            <person name="Morin E."/>
            <person name="Murat C."/>
            <person name="Riley R."/>
            <person name="Ohm R."/>
            <person name="Sun H."/>
            <person name="Tunlid A."/>
            <person name="Henrissat B."/>
            <person name="Grigoriev I.V."/>
            <person name="Hibbett D.S."/>
            <person name="Martin F."/>
        </authorList>
    </citation>
    <scope>NUCLEOTIDE SEQUENCE [LARGE SCALE GENOMIC DNA]</scope>
    <source>
        <strain evidence="2 3">Koide BX008</strain>
    </source>
</reference>
<organism evidence="2 3">
    <name type="scientific">Amanita muscaria (strain Koide BX008)</name>
    <dbReference type="NCBI Taxonomy" id="946122"/>
    <lineage>
        <taxon>Eukaryota</taxon>
        <taxon>Fungi</taxon>
        <taxon>Dikarya</taxon>
        <taxon>Basidiomycota</taxon>
        <taxon>Agaricomycotina</taxon>
        <taxon>Agaricomycetes</taxon>
        <taxon>Agaricomycetidae</taxon>
        <taxon>Agaricales</taxon>
        <taxon>Pluteineae</taxon>
        <taxon>Amanitaceae</taxon>
        <taxon>Amanita</taxon>
    </lineage>
</organism>
<sequence length="100" mass="10262">MTLSGFNVVKPAHTAAATADVPPIPFVPLVFILAIPIAVAAPPAAAPAPGLDDDAVEVDPDPELAFGSWDPTTVEVVVPPDAAGTTNRTDDVIGYKSQWC</sequence>
<gene>
    <name evidence="2" type="ORF">M378DRAFT_17101</name>
</gene>
<dbReference type="AlphaFoldDB" id="A0A0C2WJS4"/>
<dbReference type="HOGENOM" id="CLU_2305340_0_0_1"/>
<accession>A0A0C2WJS4</accession>
<dbReference type="InParanoid" id="A0A0C2WJS4"/>
<dbReference type="EMBL" id="KN818423">
    <property type="protein sequence ID" value="KIL56408.1"/>
    <property type="molecule type" value="Genomic_DNA"/>
</dbReference>
<evidence type="ECO:0000313" key="3">
    <source>
        <dbReference type="Proteomes" id="UP000054549"/>
    </source>
</evidence>
<evidence type="ECO:0000313" key="2">
    <source>
        <dbReference type="EMBL" id="KIL56408.1"/>
    </source>
</evidence>
<protein>
    <submittedName>
        <fullName evidence="2">Uncharacterized protein</fullName>
    </submittedName>
</protein>
<feature type="region of interest" description="Disordered" evidence="1">
    <location>
        <begin position="43"/>
        <end position="64"/>
    </location>
</feature>
<evidence type="ECO:0000256" key="1">
    <source>
        <dbReference type="SAM" id="MobiDB-lite"/>
    </source>
</evidence>
<name>A0A0C2WJS4_AMAMK</name>
<keyword evidence="3" id="KW-1185">Reference proteome</keyword>
<proteinExistence type="predicted"/>